<dbReference type="AlphaFoldDB" id="A0A2U3BC54"/>
<keyword evidence="1" id="KW-0732">Signal</keyword>
<evidence type="ECO:0000313" key="2">
    <source>
        <dbReference type="EMBL" id="PWI34369.1"/>
    </source>
</evidence>
<name>A0A2U3BC54_9VIBR</name>
<feature type="signal peptide" evidence="1">
    <location>
        <begin position="1"/>
        <end position="15"/>
    </location>
</feature>
<comment type="caution">
    <text evidence="2">The sequence shown here is derived from an EMBL/GenBank/DDBJ whole genome shotgun (WGS) entry which is preliminary data.</text>
</comment>
<feature type="chain" id="PRO_5015637881" description="Fimbrillin family protein" evidence="1">
    <location>
        <begin position="16"/>
        <end position="570"/>
    </location>
</feature>
<keyword evidence="3" id="KW-1185">Reference proteome</keyword>
<dbReference type="OrthoDB" id="5915786at2"/>
<evidence type="ECO:0000313" key="3">
    <source>
        <dbReference type="Proteomes" id="UP000245362"/>
    </source>
</evidence>
<proteinExistence type="predicted"/>
<accession>A0A2U3BC54</accession>
<evidence type="ECO:0000256" key="1">
    <source>
        <dbReference type="SAM" id="SignalP"/>
    </source>
</evidence>
<dbReference type="EMBL" id="QFWT01000002">
    <property type="protein sequence ID" value="PWI34369.1"/>
    <property type="molecule type" value="Genomic_DNA"/>
</dbReference>
<reference evidence="2 3" key="1">
    <citation type="submission" date="2018-05" db="EMBL/GenBank/DDBJ databases">
        <title>Vibrio limimaris sp. nov., isolated from marine sediment.</title>
        <authorList>
            <person name="Li C.-M."/>
        </authorList>
    </citation>
    <scope>NUCLEOTIDE SEQUENCE [LARGE SCALE GENOMIC DNA]</scope>
    <source>
        <strain evidence="2 3">E4404</strain>
    </source>
</reference>
<gene>
    <name evidence="2" type="ORF">DI392_04460</name>
</gene>
<dbReference type="PROSITE" id="PS51257">
    <property type="entry name" value="PROKAR_LIPOPROTEIN"/>
    <property type="match status" value="1"/>
</dbReference>
<dbReference type="RefSeq" id="WP_109318706.1">
    <property type="nucleotide sequence ID" value="NZ_QFWT01000002.1"/>
</dbReference>
<organism evidence="2 3">
    <name type="scientific">Vibrio albus</name>
    <dbReference type="NCBI Taxonomy" id="2200953"/>
    <lineage>
        <taxon>Bacteria</taxon>
        <taxon>Pseudomonadati</taxon>
        <taxon>Pseudomonadota</taxon>
        <taxon>Gammaproteobacteria</taxon>
        <taxon>Vibrionales</taxon>
        <taxon>Vibrionaceae</taxon>
        <taxon>Vibrio</taxon>
    </lineage>
</organism>
<sequence>MCRLFVLCLALFVTACGGSGSDEKKNANSGGTEINATQSVAVETNSYSISAGRSVYHPVPNGSAQELYVFTDETTNFTAYGFNDIAPEEHTWELIDSSVKDSAQAIISSSKGAEYDFKGQSAGEYTLVGCKDKAKYNPASPEGHGYCINIIVNVIDKVWVEASTDKETKVTFSVADFTGLPLKFIDIRQPKRGRLIVDKTRQQLTYEPLGGYDYLMTGDTAVEEVAVTLADNGNVVKKMLRLTVQGTATLPKCTAENSMKITPASGSNQKPIEVGPNQCIELDATNYSQSGYWSLLKSPLYSFLAYAGIDGSKPVLRFKYPQYGDLRFQWCYALNKCEDDTWWVKTSVLKSNALEAPNLEIWGFSPRKTVGETMTLQAKLTSDSVRRDPVYLWEIRDKSYANILVGHLQTLSDEIDIDLPEVTSDWEIKARAKNAGYNDTYWGNGMTSLPEEQTIYVRGDRNDAPLAVVSVNGVVYRGEESSLVQIIDLRPGDLITFDASESVFRDSNPYNSSAFYTAVGGPYNKMFSGEIYQHRFGERAYQQVTFCVWNDYGWSSVDGSCITFQLEESW</sequence>
<evidence type="ECO:0008006" key="4">
    <source>
        <dbReference type="Google" id="ProtNLM"/>
    </source>
</evidence>
<protein>
    <recommendedName>
        <fullName evidence="4">Fimbrillin family protein</fullName>
    </recommendedName>
</protein>
<dbReference type="Proteomes" id="UP000245362">
    <property type="component" value="Unassembled WGS sequence"/>
</dbReference>